<organism evidence="2 3">
    <name type="scientific">Podospora anserina (strain S / ATCC MYA-4624 / DSM 980 / FGSC 10383)</name>
    <name type="common">Pleurage anserina</name>
    <dbReference type="NCBI Taxonomy" id="515849"/>
    <lineage>
        <taxon>Eukaryota</taxon>
        <taxon>Fungi</taxon>
        <taxon>Dikarya</taxon>
        <taxon>Ascomycota</taxon>
        <taxon>Pezizomycotina</taxon>
        <taxon>Sordariomycetes</taxon>
        <taxon>Sordariomycetidae</taxon>
        <taxon>Sordariales</taxon>
        <taxon>Podosporaceae</taxon>
        <taxon>Podospora</taxon>
        <taxon>Podospora anserina</taxon>
    </lineage>
</organism>
<keyword evidence="3" id="KW-1185">Reference proteome</keyword>
<dbReference type="InParanoid" id="A0A090CQ56"/>
<evidence type="ECO:0000256" key="1">
    <source>
        <dbReference type="SAM" id="MobiDB-lite"/>
    </source>
</evidence>
<dbReference type="EMBL" id="FO904941">
    <property type="protein sequence ID" value="CDP30991.1"/>
    <property type="molecule type" value="Genomic_DNA"/>
</dbReference>
<feature type="region of interest" description="Disordered" evidence="1">
    <location>
        <begin position="232"/>
        <end position="270"/>
    </location>
</feature>
<sequence>MASFDQDQMVSSSPDIFFAILPSPLPNQPLVEHHFFTFSSSLRSQLFCEGHHLFEGLPNCQGLFALVVSLSRNWRGLQFLNGVVGANLINKFRGDSGSTPAYGSGFIDQIEELDTVLKTEPEELVRDILWTVNKEGMTATELCRDSGTCQKDPRMGSLVANAGVILVDQGLQMLEQSTTEDSDNIWGHVKTQFQFLENRLKVLEFENKAMRELLIDVSADMRIRQGMQTISTRSREMKEAQEREFEDEQAVKMEHYEARGRSPTPEKKTS</sequence>
<accession>A0A090CQ56</accession>
<reference evidence="2 3" key="1">
    <citation type="journal article" date="2008" name="Genome Biol.">
        <title>The genome sequence of the model ascomycete fungus Podospora anserina.</title>
        <authorList>
            <person name="Espagne E."/>
            <person name="Lespinet O."/>
            <person name="Malagnac F."/>
            <person name="Da Silva C."/>
            <person name="Jaillon O."/>
            <person name="Porcel B.M."/>
            <person name="Couloux A."/>
            <person name="Aury J.-M."/>
            <person name="Segurens B."/>
            <person name="Poulain J."/>
            <person name="Anthouard V."/>
            <person name="Grossetete S."/>
            <person name="Khalili H."/>
            <person name="Coppin E."/>
            <person name="Dequard-Chablat M."/>
            <person name="Picard M."/>
            <person name="Contamine V."/>
            <person name="Arnaise S."/>
            <person name="Bourdais A."/>
            <person name="Berteaux-Lecellier V."/>
            <person name="Gautheret D."/>
            <person name="de Vries R.P."/>
            <person name="Battaglia E."/>
            <person name="Coutinho P.M."/>
            <person name="Danchin E.G.J."/>
            <person name="Henrissat B."/>
            <person name="El Khoury R."/>
            <person name="Sainsard-Chanet A."/>
            <person name="Boivin A."/>
            <person name="Pinan-Lucarre B."/>
            <person name="Sellem C.H."/>
            <person name="Debuchy R."/>
            <person name="Wincker P."/>
            <person name="Weissenbach J."/>
            <person name="Silar P."/>
        </authorList>
    </citation>
    <scope>NUCLEOTIDE SEQUENCE [LARGE SCALE GENOMIC DNA]</scope>
    <source>
        <strain evidence="3">S / ATCC MYA-4624 / DSM 980 / FGSC 10383</strain>
    </source>
</reference>
<dbReference type="Proteomes" id="UP000001197">
    <property type="component" value="Chromosome 6"/>
</dbReference>
<dbReference type="AlphaFoldDB" id="A0A090CQ56"/>
<name>A0A090CQ56_PODAN</name>
<protein>
    <submittedName>
        <fullName evidence="2">Uncharacterized protein</fullName>
    </submittedName>
</protein>
<evidence type="ECO:0000313" key="2">
    <source>
        <dbReference type="EMBL" id="CDP30991.1"/>
    </source>
</evidence>
<proteinExistence type="predicted"/>
<reference evidence="3" key="2">
    <citation type="journal article" date="2014" name="Genetics">
        <title>Maintaining two mating types: Structure of the mating type locus and its role in heterokaryosis in Podospora anserina.</title>
        <authorList>
            <person name="Grognet P."/>
            <person name="Bidard F."/>
            <person name="Kuchly C."/>
            <person name="Tong L.C.H."/>
            <person name="Coppin E."/>
            <person name="Benkhali J.A."/>
            <person name="Couloux A."/>
            <person name="Wincker P."/>
            <person name="Debuchy R."/>
            <person name="Silar P."/>
        </authorList>
    </citation>
    <scope>GENOME REANNOTATION</scope>
    <source>
        <strain evidence="3">S / ATCC MYA-4624 / DSM 980 / FGSC 10383</strain>
    </source>
</reference>
<evidence type="ECO:0000313" key="3">
    <source>
        <dbReference type="Proteomes" id="UP000001197"/>
    </source>
</evidence>
<feature type="compositionally biased region" description="Basic and acidic residues" evidence="1">
    <location>
        <begin position="233"/>
        <end position="270"/>
    </location>
</feature>